<dbReference type="EMBL" id="CP000575">
    <property type="protein sequence ID" value="ABN70398.1"/>
    <property type="molecule type" value="Genomic_DNA"/>
</dbReference>
<feature type="domain" description="CBS" evidence="3">
    <location>
        <begin position="6"/>
        <end position="73"/>
    </location>
</feature>
<reference evidence="5" key="1">
    <citation type="journal article" date="2009" name="BMC Genomics">
        <title>The complete genome sequence of Staphylothermus marinus reveals differences in sulfur metabolism among heterotrophic Crenarchaeota.</title>
        <authorList>
            <person name="Anderson I.J."/>
            <person name="Dharmarajan L."/>
            <person name="Rodriguez J."/>
            <person name="Hooper S."/>
            <person name="Porat I."/>
            <person name="Ulrich L.E."/>
            <person name="Elkins J.G."/>
            <person name="Mavromatis K."/>
            <person name="Sun H."/>
            <person name="Land M."/>
            <person name="Lapidus A."/>
            <person name="Lucas S."/>
            <person name="Barry K."/>
            <person name="Huber H."/>
            <person name="Zhulin I.B."/>
            <person name="Whitman W.B."/>
            <person name="Mukhopadhyay B."/>
            <person name="Woese C."/>
            <person name="Bristow J."/>
            <person name="Kyrpides N."/>
        </authorList>
    </citation>
    <scope>NUCLEOTIDE SEQUENCE [LARGE SCALE GENOMIC DNA]</scope>
    <source>
        <strain evidence="5">ATCC 43588 / DSM 3639 / JCM 9404 / F1</strain>
    </source>
</reference>
<dbReference type="PROSITE" id="PS51371">
    <property type="entry name" value="CBS"/>
    <property type="match status" value="4"/>
</dbReference>
<proteinExistence type="predicted"/>
<dbReference type="SMART" id="SM00116">
    <property type="entry name" value="CBS"/>
    <property type="match status" value="4"/>
</dbReference>
<dbReference type="GeneID" id="4907784"/>
<evidence type="ECO:0000313" key="5">
    <source>
        <dbReference type="Proteomes" id="UP000000254"/>
    </source>
</evidence>
<dbReference type="InterPro" id="IPR046342">
    <property type="entry name" value="CBS_dom_sf"/>
</dbReference>
<feature type="domain" description="CBS" evidence="3">
    <location>
        <begin position="145"/>
        <end position="201"/>
    </location>
</feature>
<organism evidence="4 5">
    <name type="scientific">Staphylothermus marinus (strain ATCC 43588 / DSM 3639 / JCM 9404 / F1)</name>
    <dbReference type="NCBI Taxonomy" id="399550"/>
    <lineage>
        <taxon>Archaea</taxon>
        <taxon>Thermoproteota</taxon>
        <taxon>Thermoprotei</taxon>
        <taxon>Desulfurococcales</taxon>
        <taxon>Desulfurococcaceae</taxon>
        <taxon>Staphylothermus</taxon>
    </lineage>
</organism>
<dbReference type="AlphaFoldDB" id="A3DP38"/>
<sequence>MRLESLIREDIPIVDKNDSLYHAFKLIEKTGIDKVIVTENRVLKPGKEVKELAGILTSRDIVQKIATQRMRQTTPGKLHVSSFISINPAFITIDSSLLDVFKLMVDKGYGILPVLDKEGNIMGGILRDTLLRVAEKDDTEIRHIMDTNPLIARTTDRILKIRQDMLSNDISFMPVVDENDELVGYITIYEVAYSLMRFQDIVPAKYRKERISHLIVEDVMRFRPPKLRIINTVSEAVISIMKKNSRGAVVVDEIGRIAGVVTPHIILKHIYTNKKELIEELS</sequence>
<gene>
    <name evidence="4" type="ordered locus">Smar_1307</name>
</gene>
<dbReference type="Gene3D" id="3.10.580.10">
    <property type="entry name" value="CBS-domain"/>
    <property type="match status" value="2"/>
</dbReference>
<dbReference type="RefSeq" id="WP_011839592.1">
    <property type="nucleotide sequence ID" value="NC_009033.1"/>
</dbReference>
<dbReference type="PANTHER" id="PTHR43080:SF2">
    <property type="entry name" value="CBS DOMAIN-CONTAINING PROTEIN"/>
    <property type="match status" value="1"/>
</dbReference>
<dbReference type="OrthoDB" id="8919at2157"/>
<keyword evidence="1 2" id="KW-0129">CBS domain</keyword>
<dbReference type="Proteomes" id="UP000000254">
    <property type="component" value="Chromosome"/>
</dbReference>
<dbReference type="InterPro" id="IPR000644">
    <property type="entry name" value="CBS_dom"/>
</dbReference>
<evidence type="ECO:0000256" key="2">
    <source>
        <dbReference type="PROSITE-ProRule" id="PRU00703"/>
    </source>
</evidence>
<protein>
    <submittedName>
        <fullName evidence="4">CBS domain containing protein</fullName>
    </submittedName>
</protein>
<dbReference type="InterPro" id="IPR051257">
    <property type="entry name" value="Diverse_CBS-Domain"/>
</dbReference>
<dbReference type="CDD" id="cd02205">
    <property type="entry name" value="CBS_pair_SF"/>
    <property type="match status" value="3"/>
</dbReference>
<feature type="domain" description="CBS" evidence="3">
    <location>
        <begin position="220"/>
        <end position="276"/>
    </location>
</feature>
<dbReference type="SUPFAM" id="SSF54631">
    <property type="entry name" value="CBS-domain pair"/>
    <property type="match status" value="2"/>
</dbReference>
<dbReference type="PANTHER" id="PTHR43080">
    <property type="entry name" value="CBS DOMAIN-CONTAINING PROTEIN CBSX3, MITOCHONDRIAL"/>
    <property type="match status" value="1"/>
</dbReference>
<dbReference type="eggNOG" id="arCOG00600">
    <property type="taxonomic scope" value="Archaea"/>
</dbReference>
<evidence type="ECO:0000256" key="1">
    <source>
        <dbReference type="ARBA" id="ARBA00023122"/>
    </source>
</evidence>
<dbReference type="Pfam" id="PF00571">
    <property type="entry name" value="CBS"/>
    <property type="match status" value="4"/>
</dbReference>
<feature type="domain" description="CBS" evidence="3">
    <location>
        <begin position="83"/>
        <end position="140"/>
    </location>
</feature>
<dbReference type="STRING" id="399550.Smar_1307"/>
<evidence type="ECO:0000313" key="4">
    <source>
        <dbReference type="EMBL" id="ABN70398.1"/>
    </source>
</evidence>
<accession>A3DP38</accession>
<dbReference type="HOGENOM" id="CLU_076812_2_0_2"/>
<evidence type="ECO:0000259" key="3">
    <source>
        <dbReference type="PROSITE" id="PS51371"/>
    </source>
</evidence>
<keyword evidence="5" id="KW-1185">Reference proteome</keyword>
<dbReference type="KEGG" id="smr:Smar_1307"/>
<reference evidence="4 5" key="2">
    <citation type="journal article" date="2009" name="Stand. Genomic Sci.">
        <title>Complete genome sequence of Staphylothermus marinus Stetter and Fiala 1986 type strain F1.</title>
        <authorList>
            <person name="Anderson I.J."/>
            <person name="Sun H."/>
            <person name="Lapidus A."/>
            <person name="Copeland A."/>
            <person name="Glavina Del Rio T."/>
            <person name="Tice H."/>
            <person name="Dalin E."/>
            <person name="Lucas S."/>
            <person name="Barry K."/>
            <person name="Land M."/>
            <person name="Richardson P."/>
            <person name="Huber H."/>
            <person name="Kyrpides N.C."/>
        </authorList>
    </citation>
    <scope>NUCLEOTIDE SEQUENCE [LARGE SCALE GENOMIC DNA]</scope>
    <source>
        <strain evidence="5">ATCC 43588 / DSM 3639 / JCM 9404 / F1</strain>
    </source>
</reference>
<name>A3DP38_STAMF</name>